<reference evidence="5" key="1">
    <citation type="submission" date="2023-01" db="EMBL/GenBank/DDBJ databases">
        <title>Genome assembly of the deep-sea coral Lophelia pertusa.</title>
        <authorList>
            <person name="Herrera S."/>
            <person name="Cordes E."/>
        </authorList>
    </citation>
    <scope>NUCLEOTIDE SEQUENCE</scope>
    <source>
        <strain evidence="5">USNM1676648</strain>
        <tissue evidence="5">Polyp</tissue>
    </source>
</reference>
<dbReference type="PANTHER" id="PTHR12972">
    <property type="entry name" value="DOWNSTREAM NEIGHBOR OF SON"/>
    <property type="match status" value="1"/>
</dbReference>
<dbReference type="GO" id="GO:0005634">
    <property type="term" value="C:nucleus"/>
    <property type="evidence" value="ECO:0007669"/>
    <property type="project" value="UniProtKB-SubCell"/>
</dbReference>
<dbReference type="PANTHER" id="PTHR12972:SF0">
    <property type="entry name" value="PROTEIN DOWNSTREAM NEIGHBOR OF SON"/>
    <property type="match status" value="1"/>
</dbReference>
<accession>A0A9X0A1I6</accession>
<comment type="subcellular location">
    <subcellularLocation>
        <location evidence="1">Nucleus</location>
    </subcellularLocation>
</comment>
<protein>
    <submittedName>
        <fullName evidence="5">Uncharacterized protein</fullName>
    </submittedName>
</protein>
<proteinExistence type="inferred from homology"/>
<comment type="caution">
    <text evidence="5">The sequence shown here is derived from an EMBL/GenBank/DDBJ whole genome shotgun (WGS) entry which is preliminary data.</text>
</comment>
<keyword evidence="6" id="KW-1185">Reference proteome</keyword>
<evidence type="ECO:0000256" key="3">
    <source>
        <dbReference type="ARBA" id="ARBA00023242"/>
    </source>
</evidence>
<evidence type="ECO:0000256" key="2">
    <source>
        <dbReference type="ARBA" id="ARBA00022473"/>
    </source>
</evidence>
<comment type="similarity">
    <text evidence="4">Belongs to the DONSON family.</text>
</comment>
<dbReference type="InterPro" id="IPR024861">
    <property type="entry name" value="Donson"/>
</dbReference>
<dbReference type="Proteomes" id="UP001163046">
    <property type="component" value="Unassembled WGS sequence"/>
</dbReference>
<dbReference type="GO" id="GO:0033260">
    <property type="term" value="P:nuclear DNA replication"/>
    <property type="evidence" value="ECO:0007669"/>
    <property type="project" value="TreeGrafter"/>
</dbReference>
<sequence>MEPGADSDDEFSDKREWLESMGLDKEQFPLLNPKTFTPHQRNDLRTIDQQPASTVLVKGADTHALFNFLLNCKSLTANTGPQAQVPPTLLAPVAFDGATLKALRVNQGILKHQQAKGMAQLYSLEISGPLLPGCLYELCHLLKASQKGHSSHLVCTPSISGLQCPSLESEDKYIPSGSYLEQSISYGQWKHYREAEQMKGNCLKDSNVKNSLFTWTT</sequence>
<evidence type="ECO:0000313" key="5">
    <source>
        <dbReference type="EMBL" id="KAJ7391762.1"/>
    </source>
</evidence>
<name>A0A9X0A1I6_9CNID</name>
<organism evidence="5 6">
    <name type="scientific">Desmophyllum pertusum</name>
    <dbReference type="NCBI Taxonomy" id="174260"/>
    <lineage>
        <taxon>Eukaryota</taxon>
        <taxon>Metazoa</taxon>
        <taxon>Cnidaria</taxon>
        <taxon>Anthozoa</taxon>
        <taxon>Hexacorallia</taxon>
        <taxon>Scleractinia</taxon>
        <taxon>Caryophylliina</taxon>
        <taxon>Caryophylliidae</taxon>
        <taxon>Desmophyllum</taxon>
    </lineage>
</organism>
<dbReference type="OrthoDB" id="534063at2759"/>
<keyword evidence="3" id="KW-0539">Nucleus</keyword>
<dbReference type="EMBL" id="MU825404">
    <property type="protein sequence ID" value="KAJ7391762.1"/>
    <property type="molecule type" value="Genomic_DNA"/>
</dbReference>
<evidence type="ECO:0000256" key="1">
    <source>
        <dbReference type="ARBA" id="ARBA00004123"/>
    </source>
</evidence>
<evidence type="ECO:0000256" key="4">
    <source>
        <dbReference type="ARBA" id="ARBA00025806"/>
    </source>
</evidence>
<keyword evidence="2" id="KW-0217">Developmental protein</keyword>
<dbReference type="AlphaFoldDB" id="A0A9X0A1I6"/>
<evidence type="ECO:0000313" key="6">
    <source>
        <dbReference type="Proteomes" id="UP001163046"/>
    </source>
</evidence>
<gene>
    <name evidence="5" type="ORF">OS493_016049</name>
</gene>